<protein>
    <recommendedName>
        <fullName evidence="1">GH3 middle domain-containing protein</fullName>
    </recommendedName>
</protein>
<dbReference type="GO" id="GO:0016881">
    <property type="term" value="F:acid-amino acid ligase activity"/>
    <property type="evidence" value="ECO:0007669"/>
    <property type="project" value="TreeGrafter"/>
</dbReference>
<reference evidence="2 3" key="1">
    <citation type="submission" date="2014-04" db="EMBL/GenBank/DDBJ databases">
        <authorList>
            <consortium name="DOE Joint Genome Institute"/>
            <person name="Kuo A."/>
            <person name="Kohler A."/>
            <person name="Nagy L.G."/>
            <person name="Floudas D."/>
            <person name="Copeland A."/>
            <person name="Barry K.W."/>
            <person name="Cichocki N."/>
            <person name="Veneault-Fourrey C."/>
            <person name="LaButti K."/>
            <person name="Lindquist E.A."/>
            <person name="Lipzen A."/>
            <person name="Lundell T."/>
            <person name="Morin E."/>
            <person name="Murat C."/>
            <person name="Sun H."/>
            <person name="Tunlid A."/>
            <person name="Henrissat B."/>
            <person name="Grigoriev I.V."/>
            <person name="Hibbett D.S."/>
            <person name="Martin F."/>
            <person name="Nordberg H.P."/>
            <person name="Cantor M.N."/>
            <person name="Hua S.X."/>
        </authorList>
    </citation>
    <scope>NUCLEOTIDE SEQUENCE [LARGE SCALE GENOMIC DNA]</scope>
    <source>
        <strain evidence="2 3">Foug A</strain>
    </source>
</reference>
<sequence length="196" mass="22399">MDMVCYMQEEWDMLLSSIRDGIIPDIDHIDHVREYLQVHMRADPQRADELASIGPPFSFPAWAPRIWPKLNMVHCICSGMFATTLPKMRSMIGPNVVITSPGYGCTECIIGAPFNMADTDVFVVNTTNVVEYLDVVDNQAHENILQAWDLQSGKLYQPVVTTRDGLWRYIIDDMLYVIGFDPRDGSPVFRYHGRKK</sequence>
<gene>
    <name evidence="2" type="ORF">SCLCIDRAFT_949551</name>
</gene>
<dbReference type="PANTHER" id="PTHR31901">
    <property type="entry name" value="GH3 DOMAIN-CONTAINING PROTEIN"/>
    <property type="match status" value="1"/>
</dbReference>
<dbReference type="EMBL" id="KN822062">
    <property type="protein sequence ID" value="KIM60452.1"/>
    <property type="molecule type" value="Genomic_DNA"/>
</dbReference>
<evidence type="ECO:0000313" key="3">
    <source>
        <dbReference type="Proteomes" id="UP000053989"/>
    </source>
</evidence>
<evidence type="ECO:0000313" key="2">
    <source>
        <dbReference type="EMBL" id="KIM60452.1"/>
    </source>
</evidence>
<dbReference type="Pfam" id="PF23571">
    <property type="entry name" value="GH3_M"/>
    <property type="match status" value="1"/>
</dbReference>
<dbReference type="InterPro" id="IPR004993">
    <property type="entry name" value="GH3"/>
</dbReference>
<dbReference type="AlphaFoldDB" id="A0A0C3A6M8"/>
<dbReference type="OrthoDB" id="2689807at2759"/>
<reference evidence="3" key="2">
    <citation type="submission" date="2015-01" db="EMBL/GenBank/DDBJ databases">
        <title>Evolutionary Origins and Diversification of the Mycorrhizal Mutualists.</title>
        <authorList>
            <consortium name="DOE Joint Genome Institute"/>
            <consortium name="Mycorrhizal Genomics Consortium"/>
            <person name="Kohler A."/>
            <person name="Kuo A."/>
            <person name="Nagy L.G."/>
            <person name="Floudas D."/>
            <person name="Copeland A."/>
            <person name="Barry K.W."/>
            <person name="Cichocki N."/>
            <person name="Veneault-Fourrey C."/>
            <person name="LaButti K."/>
            <person name="Lindquist E.A."/>
            <person name="Lipzen A."/>
            <person name="Lundell T."/>
            <person name="Morin E."/>
            <person name="Murat C."/>
            <person name="Riley R."/>
            <person name="Ohm R."/>
            <person name="Sun H."/>
            <person name="Tunlid A."/>
            <person name="Henrissat B."/>
            <person name="Grigoriev I.V."/>
            <person name="Hibbett D.S."/>
            <person name="Martin F."/>
        </authorList>
    </citation>
    <scope>NUCLEOTIDE SEQUENCE [LARGE SCALE GENOMIC DNA]</scope>
    <source>
        <strain evidence="3">Foug A</strain>
    </source>
</reference>
<keyword evidence="3" id="KW-1185">Reference proteome</keyword>
<dbReference type="InParanoid" id="A0A0C3A6M8"/>
<dbReference type="PANTHER" id="PTHR31901:SF9">
    <property type="entry name" value="GH3 DOMAIN-CONTAINING PROTEIN"/>
    <property type="match status" value="1"/>
</dbReference>
<proteinExistence type="predicted"/>
<dbReference type="Proteomes" id="UP000053989">
    <property type="component" value="Unassembled WGS sequence"/>
</dbReference>
<organism evidence="2 3">
    <name type="scientific">Scleroderma citrinum Foug A</name>
    <dbReference type="NCBI Taxonomy" id="1036808"/>
    <lineage>
        <taxon>Eukaryota</taxon>
        <taxon>Fungi</taxon>
        <taxon>Dikarya</taxon>
        <taxon>Basidiomycota</taxon>
        <taxon>Agaricomycotina</taxon>
        <taxon>Agaricomycetes</taxon>
        <taxon>Agaricomycetidae</taxon>
        <taxon>Boletales</taxon>
        <taxon>Sclerodermatineae</taxon>
        <taxon>Sclerodermataceae</taxon>
        <taxon>Scleroderma</taxon>
    </lineage>
</organism>
<dbReference type="InterPro" id="IPR055377">
    <property type="entry name" value="GH3_M"/>
</dbReference>
<feature type="domain" description="GH3 middle" evidence="1">
    <location>
        <begin position="125"/>
        <end position="193"/>
    </location>
</feature>
<dbReference type="GO" id="GO:0005737">
    <property type="term" value="C:cytoplasm"/>
    <property type="evidence" value="ECO:0007669"/>
    <property type="project" value="TreeGrafter"/>
</dbReference>
<name>A0A0C3A6M8_9AGAM</name>
<dbReference type="HOGENOM" id="CLU_1450977_0_0_1"/>
<accession>A0A0C3A6M8</accession>
<evidence type="ECO:0000259" key="1">
    <source>
        <dbReference type="Pfam" id="PF23571"/>
    </source>
</evidence>
<dbReference type="Pfam" id="PF03321">
    <property type="entry name" value="GH3"/>
    <property type="match status" value="1"/>
</dbReference>